<evidence type="ECO:0000259" key="13">
    <source>
        <dbReference type="PROSITE" id="PS50042"/>
    </source>
</evidence>
<evidence type="ECO:0000256" key="12">
    <source>
        <dbReference type="ARBA" id="ARBA00031697"/>
    </source>
</evidence>
<dbReference type="CDD" id="cd00038">
    <property type="entry name" value="CAP_ED"/>
    <property type="match status" value="1"/>
</dbReference>
<dbReference type="Pfam" id="PF13545">
    <property type="entry name" value="HTH_Crp_2"/>
    <property type="match status" value="1"/>
</dbReference>
<dbReference type="PANTHER" id="PTHR24567">
    <property type="entry name" value="CRP FAMILY TRANSCRIPTIONAL REGULATORY PROTEIN"/>
    <property type="match status" value="1"/>
</dbReference>
<dbReference type="CDD" id="cd00092">
    <property type="entry name" value="HTH_CRP"/>
    <property type="match status" value="1"/>
</dbReference>
<evidence type="ECO:0000256" key="4">
    <source>
        <dbReference type="ARBA" id="ARBA00022491"/>
    </source>
</evidence>
<evidence type="ECO:0000256" key="10">
    <source>
        <dbReference type="ARBA" id="ARBA00023159"/>
    </source>
</evidence>
<dbReference type="InterPro" id="IPR000595">
    <property type="entry name" value="cNMP-bd_dom"/>
</dbReference>
<dbReference type="RefSeq" id="WP_237052745.1">
    <property type="nucleotide sequence ID" value="NZ_JAKJPO010000001.1"/>
</dbReference>
<keyword evidence="9" id="KW-0238">DNA-binding</keyword>
<dbReference type="Proteomes" id="UP001430796">
    <property type="component" value="Unassembled WGS sequence"/>
</dbReference>
<keyword evidence="4" id="KW-0678">Repressor</keyword>
<keyword evidence="7" id="KW-0805">Transcription regulation</keyword>
<dbReference type="InterPro" id="IPR036390">
    <property type="entry name" value="WH_DNA-bd_sf"/>
</dbReference>
<keyword evidence="8" id="KW-0843">Virulence</keyword>
<evidence type="ECO:0000256" key="9">
    <source>
        <dbReference type="ARBA" id="ARBA00023125"/>
    </source>
</evidence>
<organism evidence="15 16">
    <name type="scientific">Marilutibacter chinensis</name>
    <dbReference type="NCBI Taxonomy" id="2912247"/>
    <lineage>
        <taxon>Bacteria</taxon>
        <taxon>Pseudomonadati</taxon>
        <taxon>Pseudomonadota</taxon>
        <taxon>Gammaproteobacteria</taxon>
        <taxon>Lysobacterales</taxon>
        <taxon>Lysobacteraceae</taxon>
        <taxon>Marilutibacter</taxon>
    </lineage>
</organism>
<keyword evidence="16" id="KW-1185">Reference proteome</keyword>
<dbReference type="InterPro" id="IPR050397">
    <property type="entry name" value="Env_Response_Regulators"/>
</dbReference>
<dbReference type="InterPro" id="IPR012318">
    <property type="entry name" value="HTH_CRP"/>
</dbReference>
<evidence type="ECO:0000256" key="3">
    <source>
        <dbReference type="ARBA" id="ARBA00020769"/>
    </source>
</evidence>
<dbReference type="SUPFAM" id="SSF51206">
    <property type="entry name" value="cAMP-binding domain-like"/>
    <property type="match status" value="1"/>
</dbReference>
<keyword evidence="10" id="KW-0010">Activator</keyword>
<dbReference type="EMBL" id="JAKJPO010000001">
    <property type="protein sequence ID" value="MCF7220355.1"/>
    <property type="molecule type" value="Genomic_DNA"/>
</dbReference>
<keyword evidence="6" id="KW-0973">c-di-GMP</keyword>
<comment type="subcellular location">
    <subcellularLocation>
        <location evidence="1">Cytoplasm</location>
    </subcellularLocation>
</comment>
<dbReference type="SUPFAM" id="SSF46785">
    <property type="entry name" value="Winged helix' DNA-binding domain"/>
    <property type="match status" value="1"/>
</dbReference>
<dbReference type="SMART" id="SM00419">
    <property type="entry name" value="HTH_CRP"/>
    <property type="match status" value="1"/>
</dbReference>
<dbReference type="InterPro" id="IPR014710">
    <property type="entry name" value="RmlC-like_jellyroll"/>
</dbReference>
<dbReference type="InterPro" id="IPR018490">
    <property type="entry name" value="cNMP-bd_dom_sf"/>
</dbReference>
<protein>
    <recommendedName>
        <fullName evidence="3">CRP-like protein Clp</fullName>
    </recommendedName>
    <alternativeName>
        <fullName evidence="12">Catabolite activation-like protein</fullName>
    </alternativeName>
</protein>
<keyword evidence="5" id="KW-0021">Allosteric enzyme</keyword>
<evidence type="ECO:0000256" key="2">
    <source>
        <dbReference type="ARBA" id="ARBA00011738"/>
    </source>
</evidence>
<evidence type="ECO:0000259" key="14">
    <source>
        <dbReference type="PROSITE" id="PS51063"/>
    </source>
</evidence>
<dbReference type="SMART" id="SM00100">
    <property type="entry name" value="cNMP"/>
    <property type="match status" value="1"/>
</dbReference>
<dbReference type="PROSITE" id="PS51063">
    <property type="entry name" value="HTH_CRP_2"/>
    <property type="match status" value="1"/>
</dbReference>
<dbReference type="Gene3D" id="2.60.120.10">
    <property type="entry name" value="Jelly Rolls"/>
    <property type="match status" value="1"/>
</dbReference>
<dbReference type="PRINTS" id="PR00034">
    <property type="entry name" value="HTHCRP"/>
</dbReference>
<evidence type="ECO:0000256" key="5">
    <source>
        <dbReference type="ARBA" id="ARBA00022533"/>
    </source>
</evidence>
<evidence type="ECO:0000313" key="15">
    <source>
        <dbReference type="EMBL" id="MCF7220355.1"/>
    </source>
</evidence>
<reference evidence="15 16" key="3">
    <citation type="submission" date="2022-01" db="EMBL/GenBank/DDBJ databases">
        <authorList>
            <person name="Zhou L.Y."/>
        </authorList>
    </citation>
    <scope>NUCLEOTIDE SEQUENCE [LARGE SCALE GENOMIC DNA]</scope>
    <source>
        <strain evidence="15 16">TLK-CK17</strain>
    </source>
</reference>
<feature type="domain" description="Cyclic nucleotide-binding" evidence="13">
    <location>
        <begin position="41"/>
        <end position="98"/>
    </location>
</feature>
<evidence type="ECO:0000313" key="16">
    <source>
        <dbReference type="Proteomes" id="UP001430796"/>
    </source>
</evidence>
<sequence>MFDFPDIVHTPDHAPSFQAPAPVARMPALLELEAMLAALPLHRRRIQARQTLFRAGQPHTSLYLVHAGFFKTCVLSEDGREKITGFHLRGDLLGIDALGMPCHGCDAVSLDLGEVWEIPSSVMTGGMPEIREAITSALAAEIRRDWNWMLMVSTLTAEQRVATFLLDLATRLQSLGFSRRHVMLRMTRGDLGNYLALKLETVVRALTRMQGAGLISIDRREIRIEDEPALRELMSRARTTH</sequence>
<comment type="caution">
    <text evidence="15">The sequence shown here is derived from an EMBL/GenBank/DDBJ whole genome shotgun (WGS) entry which is preliminary data.</text>
</comment>
<dbReference type="PANTHER" id="PTHR24567:SF75">
    <property type="entry name" value="FUMARATE AND NITRATE REDUCTION REGULATORY PROTEIN"/>
    <property type="match status" value="1"/>
</dbReference>
<evidence type="ECO:0000256" key="1">
    <source>
        <dbReference type="ARBA" id="ARBA00004496"/>
    </source>
</evidence>
<evidence type="ECO:0000256" key="6">
    <source>
        <dbReference type="ARBA" id="ARBA00022636"/>
    </source>
</evidence>
<dbReference type="PROSITE" id="PS50042">
    <property type="entry name" value="CNMP_BINDING_3"/>
    <property type="match status" value="1"/>
</dbReference>
<dbReference type="Gene3D" id="1.10.10.10">
    <property type="entry name" value="Winged helix-like DNA-binding domain superfamily/Winged helix DNA-binding domain"/>
    <property type="match status" value="1"/>
</dbReference>
<reference evidence="15 16" key="1">
    <citation type="submission" date="2022-01" db="EMBL/GenBank/DDBJ databases">
        <title>Lysobacter chinensis sp. nov., a bacterium isolated from cow dung compost.</title>
        <authorList>
            <person name="Liu Y."/>
        </authorList>
    </citation>
    <scope>NUCLEOTIDE SEQUENCE [LARGE SCALE GENOMIC DNA]</scope>
    <source>
        <strain evidence="15 16">TLK-CK17</strain>
    </source>
</reference>
<keyword evidence="11" id="KW-0804">Transcription</keyword>
<dbReference type="InterPro" id="IPR036388">
    <property type="entry name" value="WH-like_DNA-bd_sf"/>
</dbReference>
<evidence type="ECO:0000256" key="8">
    <source>
        <dbReference type="ARBA" id="ARBA00023026"/>
    </source>
</evidence>
<proteinExistence type="predicted"/>
<comment type="subunit">
    <text evidence="2">Homodimer.</text>
</comment>
<name>A0ABS9HQC9_9GAMM</name>
<evidence type="ECO:0000256" key="11">
    <source>
        <dbReference type="ARBA" id="ARBA00023163"/>
    </source>
</evidence>
<dbReference type="Pfam" id="PF00027">
    <property type="entry name" value="cNMP_binding"/>
    <property type="match status" value="1"/>
</dbReference>
<reference evidence="16" key="2">
    <citation type="submission" date="2022-01" db="EMBL/GenBank/DDBJ databases">
        <title>Lysobacter chinensis sp. nov., a bacterium isolated from cow dung compost.</title>
        <authorList>
            <person name="Zhou L.Y."/>
        </authorList>
    </citation>
    <scope>NUCLEOTIDE SEQUENCE [LARGE SCALE GENOMIC DNA]</scope>
    <source>
        <strain evidence="16">TLK-CK17</strain>
    </source>
</reference>
<accession>A0ABS9HQC9</accession>
<gene>
    <name evidence="15" type="ORF">L3V18_00920</name>
</gene>
<evidence type="ECO:0000256" key="7">
    <source>
        <dbReference type="ARBA" id="ARBA00023015"/>
    </source>
</evidence>
<feature type="domain" description="HTH crp-type" evidence="14">
    <location>
        <begin position="155"/>
        <end position="228"/>
    </location>
</feature>